<reference evidence="1 2" key="1">
    <citation type="journal article" date="2018" name="Nat. Ecol. Evol.">
        <title>Pezizomycetes genomes reveal the molecular basis of ectomycorrhizal truffle lifestyle.</title>
        <authorList>
            <person name="Murat C."/>
            <person name="Payen T."/>
            <person name="Noel B."/>
            <person name="Kuo A."/>
            <person name="Morin E."/>
            <person name="Chen J."/>
            <person name="Kohler A."/>
            <person name="Krizsan K."/>
            <person name="Balestrini R."/>
            <person name="Da Silva C."/>
            <person name="Montanini B."/>
            <person name="Hainaut M."/>
            <person name="Levati E."/>
            <person name="Barry K.W."/>
            <person name="Belfiori B."/>
            <person name="Cichocki N."/>
            <person name="Clum A."/>
            <person name="Dockter R.B."/>
            <person name="Fauchery L."/>
            <person name="Guy J."/>
            <person name="Iotti M."/>
            <person name="Le Tacon F."/>
            <person name="Lindquist E.A."/>
            <person name="Lipzen A."/>
            <person name="Malagnac F."/>
            <person name="Mello A."/>
            <person name="Molinier V."/>
            <person name="Miyauchi S."/>
            <person name="Poulain J."/>
            <person name="Riccioni C."/>
            <person name="Rubini A."/>
            <person name="Sitrit Y."/>
            <person name="Splivallo R."/>
            <person name="Traeger S."/>
            <person name="Wang M."/>
            <person name="Zifcakova L."/>
            <person name="Wipf D."/>
            <person name="Zambonelli A."/>
            <person name="Paolocci F."/>
            <person name="Nowrousian M."/>
            <person name="Ottonello S."/>
            <person name="Baldrian P."/>
            <person name="Spatafora J.W."/>
            <person name="Henrissat B."/>
            <person name="Nagy L.G."/>
            <person name="Aury J.M."/>
            <person name="Wincker P."/>
            <person name="Grigoriev I.V."/>
            <person name="Bonfante P."/>
            <person name="Martin F.M."/>
        </authorList>
    </citation>
    <scope>NUCLEOTIDE SEQUENCE [LARGE SCALE GENOMIC DNA]</scope>
    <source>
        <strain evidence="1 2">RN42</strain>
    </source>
</reference>
<evidence type="ECO:0000313" key="1">
    <source>
        <dbReference type="EMBL" id="RPA84022.1"/>
    </source>
</evidence>
<proteinExistence type="predicted"/>
<dbReference type="AlphaFoldDB" id="A0A3N4ID29"/>
<accession>A0A3N4ID29</accession>
<keyword evidence="2" id="KW-1185">Reference proteome</keyword>
<protein>
    <submittedName>
        <fullName evidence="1">Uncharacterized protein</fullName>
    </submittedName>
</protein>
<sequence length="515" mass="58122">MAEELITSPATFGQSTYFRQLQFDLTPRLDSTTLLATLDAIRTVLNVSTPHPFPGTLSQYPAWQLRAEILRMVHTVLEAEDHDMEDDQASQLYDLDGLSTYWLVEPRLFPDGTYPSPRTLTRGRQPLLPGEKFKRSLSPAMLHFQTQAAQKQSLATLASATDRRVNHNNQPAPRQTYPAREWETKTEHWAAQLAIMDSELLRQEVENRAQDLALQLTTRTLDSHTDQLATLMDDSRANSEQLTNIASDMTAMSSAVNQVFSRTTTLLTHKGVHQRAINELVKRDLTHAQAMADMWETNLQQDKSSSVIVLGATKSSAGEQPMDTALGILRQMQIIGINLQQAYWAATQDGKWNLFIKTQNKYQAQAIISGYTSWAQTLNPAPVFMVRQDQTPYQRKCKAKAQGLVYYSRFHWGYDLRWRPDGAGHVVEFENGVKKQGEISLSDLLTFYRRPPPATPRCGPYGHDQTAPNPVPEEDIEWLLNSPFGRKNLIGINARVDDMLDTTPISLTVVDDQQA</sequence>
<gene>
    <name evidence="1" type="ORF">BJ508DRAFT_324011</name>
</gene>
<organism evidence="1 2">
    <name type="scientific">Ascobolus immersus RN42</name>
    <dbReference type="NCBI Taxonomy" id="1160509"/>
    <lineage>
        <taxon>Eukaryota</taxon>
        <taxon>Fungi</taxon>
        <taxon>Dikarya</taxon>
        <taxon>Ascomycota</taxon>
        <taxon>Pezizomycotina</taxon>
        <taxon>Pezizomycetes</taxon>
        <taxon>Pezizales</taxon>
        <taxon>Ascobolaceae</taxon>
        <taxon>Ascobolus</taxon>
    </lineage>
</organism>
<dbReference type="EMBL" id="ML119661">
    <property type="protein sequence ID" value="RPA84022.1"/>
    <property type="molecule type" value="Genomic_DNA"/>
</dbReference>
<name>A0A3N4ID29_ASCIM</name>
<evidence type="ECO:0000313" key="2">
    <source>
        <dbReference type="Proteomes" id="UP000275078"/>
    </source>
</evidence>
<dbReference type="Proteomes" id="UP000275078">
    <property type="component" value="Unassembled WGS sequence"/>
</dbReference>